<dbReference type="OrthoDB" id="1163500at2759"/>
<evidence type="ECO:0000313" key="2">
    <source>
        <dbReference type="Proteomes" id="UP000237105"/>
    </source>
</evidence>
<keyword evidence="2" id="KW-1185">Reference proteome</keyword>
<reference evidence="2" key="1">
    <citation type="submission" date="2016-06" db="EMBL/GenBank/DDBJ databases">
        <title>Parallel loss of symbiosis genes in relatives of nitrogen-fixing non-legume Parasponia.</title>
        <authorList>
            <person name="Van Velzen R."/>
            <person name="Holmer R."/>
            <person name="Bu F."/>
            <person name="Rutten L."/>
            <person name="Van Zeijl A."/>
            <person name="Liu W."/>
            <person name="Santuari L."/>
            <person name="Cao Q."/>
            <person name="Sharma T."/>
            <person name="Shen D."/>
            <person name="Roswanjaya Y."/>
            <person name="Wardhani T."/>
            <person name="Kalhor M.S."/>
            <person name="Jansen J."/>
            <person name="Van den Hoogen J."/>
            <person name="Gungor B."/>
            <person name="Hartog M."/>
            <person name="Hontelez J."/>
            <person name="Verver J."/>
            <person name="Yang W.-C."/>
            <person name="Schijlen E."/>
            <person name="Repin R."/>
            <person name="Schilthuizen M."/>
            <person name="Schranz E."/>
            <person name="Heidstra R."/>
            <person name="Miyata K."/>
            <person name="Fedorova E."/>
            <person name="Kohlen W."/>
            <person name="Bisseling T."/>
            <person name="Smit S."/>
            <person name="Geurts R."/>
        </authorList>
    </citation>
    <scope>NUCLEOTIDE SEQUENCE [LARGE SCALE GENOMIC DNA]</scope>
    <source>
        <strain evidence="2">cv. WU1-14</strain>
    </source>
</reference>
<sequence length="108" mass="12331">DAPLNEQQLSHNTDLLEETRNMALVHLASYHQQARSYCAKKLSTCRFNTGNWVLKVKTGNFSKLDSNWVGSYEVIKALDNGAYVLKKLKTGKSLPNIWNAQHLKKYHV</sequence>
<comment type="caution">
    <text evidence="1">The sequence shown here is derived from an EMBL/GenBank/DDBJ whole genome shotgun (WGS) entry which is preliminary data.</text>
</comment>
<accession>A0A2P5D8Y4</accession>
<organism evidence="1 2">
    <name type="scientific">Parasponia andersonii</name>
    <name type="common">Sponia andersonii</name>
    <dbReference type="NCBI Taxonomy" id="3476"/>
    <lineage>
        <taxon>Eukaryota</taxon>
        <taxon>Viridiplantae</taxon>
        <taxon>Streptophyta</taxon>
        <taxon>Embryophyta</taxon>
        <taxon>Tracheophyta</taxon>
        <taxon>Spermatophyta</taxon>
        <taxon>Magnoliopsida</taxon>
        <taxon>eudicotyledons</taxon>
        <taxon>Gunneridae</taxon>
        <taxon>Pentapetalae</taxon>
        <taxon>rosids</taxon>
        <taxon>fabids</taxon>
        <taxon>Rosales</taxon>
        <taxon>Cannabaceae</taxon>
        <taxon>Parasponia</taxon>
    </lineage>
</organism>
<gene>
    <name evidence="1" type="ORF">PanWU01x14_085180</name>
</gene>
<dbReference type="Proteomes" id="UP000237105">
    <property type="component" value="Unassembled WGS sequence"/>
</dbReference>
<feature type="non-terminal residue" evidence="1">
    <location>
        <position position="1"/>
    </location>
</feature>
<proteinExistence type="predicted"/>
<protein>
    <submittedName>
        <fullName evidence="1">Uncharacterized protein</fullName>
    </submittedName>
</protein>
<name>A0A2P5D8Y4_PARAD</name>
<dbReference type="EMBL" id="JXTB01000054">
    <property type="protein sequence ID" value="PON69734.1"/>
    <property type="molecule type" value="Genomic_DNA"/>
</dbReference>
<evidence type="ECO:0000313" key="1">
    <source>
        <dbReference type="EMBL" id="PON69734.1"/>
    </source>
</evidence>
<dbReference type="AlphaFoldDB" id="A0A2P5D8Y4"/>